<gene>
    <name evidence="8 10" type="primary">mobA</name>
    <name evidence="10" type="ORF">GXW71_20660</name>
</gene>
<keyword evidence="3 8" id="KW-0479">Metal-binding</keyword>
<dbReference type="Proteomes" id="UP001196870">
    <property type="component" value="Unassembled WGS sequence"/>
</dbReference>
<dbReference type="InterPro" id="IPR013482">
    <property type="entry name" value="Molybde_CF_guanTrfase"/>
</dbReference>
<dbReference type="InterPro" id="IPR029044">
    <property type="entry name" value="Nucleotide-diphossugar_trans"/>
</dbReference>
<keyword evidence="10" id="KW-0548">Nucleotidyltransferase</keyword>
<dbReference type="InterPro" id="IPR025877">
    <property type="entry name" value="MobA-like_NTP_Trfase"/>
</dbReference>
<dbReference type="GO" id="GO:0016779">
    <property type="term" value="F:nucleotidyltransferase activity"/>
    <property type="evidence" value="ECO:0007669"/>
    <property type="project" value="UniProtKB-KW"/>
</dbReference>
<comment type="domain">
    <text evidence="8">The N-terminal domain determines nucleotide recognition and specific binding, while the C-terminal domain determines the specific binding to the target protein.</text>
</comment>
<evidence type="ECO:0000256" key="4">
    <source>
        <dbReference type="ARBA" id="ARBA00022741"/>
    </source>
</evidence>
<evidence type="ECO:0000256" key="8">
    <source>
        <dbReference type="HAMAP-Rule" id="MF_00316"/>
    </source>
</evidence>
<evidence type="ECO:0000256" key="5">
    <source>
        <dbReference type="ARBA" id="ARBA00022842"/>
    </source>
</evidence>
<evidence type="ECO:0000256" key="7">
    <source>
        <dbReference type="ARBA" id="ARBA00023150"/>
    </source>
</evidence>
<reference evidence="11" key="1">
    <citation type="journal article" date="2021" name="Syst. Appl. Microbiol.">
        <title>Roseomonas hellenica sp. nov., isolated from roots of wild-growing Alkanna tinctoria.</title>
        <authorList>
            <person name="Rat A."/>
            <person name="Naranjo H.D."/>
            <person name="Lebbe L."/>
            <person name="Cnockaert M."/>
            <person name="Krigas N."/>
            <person name="Grigoriadou K."/>
            <person name="Maloupa E."/>
            <person name="Willems A."/>
        </authorList>
    </citation>
    <scope>NUCLEOTIDE SEQUENCE [LARGE SCALE GENOMIC DNA]</scope>
    <source>
        <strain evidence="11">LMG 31523</strain>
    </source>
</reference>
<comment type="cofactor">
    <cofactor evidence="8">
        <name>Mg(2+)</name>
        <dbReference type="ChEBI" id="CHEBI:18420"/>
    </cofactor>
</comment>
<dbReference type="EC" id="2.7.7.77" evidence="8"/>
<keyword evidence="11" id="KW-1185">Reference proteome</keyword>
<evidence type="ECO:0000313" key="11">
    <source>
        <dbReference type="Proteomes" id="UP001196870"/>
    </source>
</evidence>
<evidence type="ECO:0000256" key="1">
    <source>
        <dbReference type="ARBA" id="ARBA00022490"/>
    </source>
</evidence>
<keyword evidence="5 8" id="KW-0460">Magnesium</keyword>
<evidence type="ECO:0000259" key="9">
    <source>
        <dbReference type="Pfam" id="PF12804"/>
    </source>
</evidence>
<feature type="binding site" evidence="8">
    <location>
        <position position="68"/>
    </location>
    <ligand>
        <name>GTP</name>
        <dbReference type="ChEBI" id="CHEBI:37565"/>
    </ligand>
</feature>
<dbReference type="Gene3D" id="3.90.550.10">
    <property type="entry name" value="Spore Coat Polysaccharide Biosynthesis Protein SpsA, Chain A"/>
    <property type="match status" value="1"/>
</dbReference>
<organism evidence="10 11">
    <name type="scientific">Plastoroseomonas hellenica</name>
    <dbReference type="NCBI Taxonomy" id="2687306"/>
    <lineage>
        <taxon>Bacteria</taxon>
        <taxon>Pseudomonadati</taxon>
        <taxon>Pseudomonadota</taxon>
        <taxon>Alphaproteobacteria</taxon>
        <taxon>Acetobacterales</taxon>
        <taxon>Acetobacteraceae</taxon>
        <taxon>Plastoroseomonas</taxon>
    </lineage>
</organism>
<feature type="binding site" evidence="8">
    <location>
        <begin position="9"/>
        <end position="11"/>
    </location>
    <ligand>
        <name>GTP</name>
        <dbReference type="ChEBI" id="CHEBI:37565"/>
    </ligand>
</feature>
<dbReference type="EMBL" id="JAAGBB010000026">
    <property type="protein sequence ID" value="MBR0666784.1"/>
    <property type="molecule type" value="Genomic_DNA"/>
</dbReference>
<keyword evidence="2 8" id="KW-0808">Transferase</keyword>
<keyword evidence="4 8" id="KW-0547">Nucleotide-binding</keyword>
<feature type="binding site" evidence="8">
    <location>
        <position position="101"/>
    </location>
    <ligand>
        <name>Mg(2+)</name>
        <dbReference type="ChEBI" id="CHEBI:18420"/>
    </ligand>
</feature>
<comment type="subcellular location">
    <subcellularLocation>
        <location evidence="8">Cytoplasm</location>
    </subcellularLocation>
</comment>
<dbReference type="SUPFAM" id="SSF53448">
    <property type="entry name" value="Nucleotide-diphospho-sugar transferases"/>
    <property type="match status" value="1"/>
</dbReference>
<feature type="binding site" evidence="8">
    <location>
        <position position="50"/>
    </location>
    <ligand>
        <name>GTP</name>
        <dbReference type="ChEBI" id="CHEBI:37565"/>
    </ligand>
</feature>
<feature type="binding site" evidence="8">
    <location>
        <position position="22"/>
    </location>
    <ligand>
        <name>GTP</name>
        <dbReference type="ChEBI" id="CHEBI:37565"/>
    </ligand>
</feature>
<comment type="caution">
    <text evidence="10">The sequence shown here is derived from an EMBL/GenBank/DDBJ whole genome shotgun (WGS) entry which is preliminary data.</text>
</comment>
<dbReference type="PANTHER" id="PTHR19136">
    <property type="entry name" value="MOLYBDENUM COFACTOR GUANYLYLTRANSFERASE"/>
    <property type="match status" value="1"/>
</dbReference>
<comment type="subunit">
    <text evidence="8">Monomer.</text>
</comment>
<keyword evidence="1 8" id="KW-0963">Cytoplasm</keyword>
<dbReference type="Pfam" id="PF12804">
    <property type="entry name" value="NTP_transf_3"/>
    <property type="match status" value="1"/>
</dbReference>
<dbReference type="NCBIfam" id="TIGR02665">
    <property type="entry name" value="molyb_mobA"/>
    <property type="match status" value="1"/>
</dbReference>
<evidence type="ECO:0000313" key="10">
    <source>
        <dbReference type="EMBL" id="MBR0666784.1"/>
    </source>
</evidence>
<comment type="similarity">
    <text evidence="8">Belongs to the MobA family.</text>
</comment>
<accession>A0ABS5F2I6</accession>
<comment type="catalytic activity">
    <reaction evidence="8">
        <text>Mo-molybdopterin + GTP + H(+) = Mo-molybdopterin guanine dinucleotide + diphosphate</text>
        <dbReference type="Rhea" id="RHEA:34243"/>
        <dbReference type="ChEBI" id="CHEBI:15378"/>
        <dbReference type="ChEBI" id="CHEBI:33019"/>
        <dbReference type="ChEBI" id="CHEBI:37565"/>
        <dbReference type="ChEBI" id="CHEBI:71302"/>
        <dbReference type="ChEBI" id="CHEBI:71310"/>
        <dbReference type="EC" id="2.7.7.77"/>
    </reaction>
</comment>
<dbReference type="RefSeq" id="WP_211854563.1">
    <property type="nucleotide sequence ID" value="NZ_JAAGBB010000026.1"/>
</dbReference>
<keyword evidence="7 8" id="KW-0501">Molybdenum cofactor biosynthesis</keyword>
<name>A0ABS5F2I6_9PROT</name>
<feature type="domain" description="MobA-like NTP transferase" evidence="9">
    <location>
        <begin position="6"/>
        <end position="165"/>
    </location>
</feature>
<protein>
    <recommendedName>
        <fullName evidence="8">Molybdenum cofactor guanylyltransferase</fullName>
        <shortName evidence="8">MoCo guanylyltransferase</shortName>
        <ecNumber evidence="8">2.7.7.77</ecNumber>
    </recommendedName>
    <alternativeName>
        <fullName evidence="8">GTP:molybdopterin guanylyltransferase</fullName>
    </alternativeName>
    <alternativeName>
        <fullName evidence="8">Mo-MPT guanylyltransferase</fullName>
    </alternativeName>
    <alternativeName>
        <fullName evidence="8">Molybdopterin guanylyltransferase</fullName>
    </alternativeName>
    <alternativeName>
        <fullName evidence="8">Molybdopterin-guanine dinucleotide synthase</fullName>
        <shortName evidence="8">MGD synthase</shortName>
    </alternativeName>
</protein>
<sequence length="218" mass="22639">MSSILGVVLAGGLARRMGGGDKPLRLLGGRPLLDHALERLAPQVTRVAINANGDPARFAQYGLPVIPDGLPDHPGPLAGILAALDWAAAEGFADIASVPGDSPFIPRDLVARLAAARTAAGVPLACARSGGWAHPPVGLWPVSLRSALREALLGGERKIDRWTAQHGIAEAEWPTDPIDPFFNANTPEELAEAEILLRASSPDAISNPQRLGTGSSSA</sequence>
<evidence type="ECO:0000256" key="6">
    <source>
        <dbReference type="ARBA" id="ARBA00023134"/>
    </source>
</evidence>
<proteinExistence type="inferred from homology"/>
<feature type="binding site" evidence="8">
    <location>
        <position position="101"/>
    </location>
    <ligand>
        <name>GTP</name>
        <dbReference type="ChEBI" id="CHEBI:37565"/>
    </ligand>
</feature>
<dbReference type="PANTHER" id="PTHR19136:SF81">
    <property type="entry name" value="MOLYBDENUM COFACTOR GUANYLYLTRANSFERASE"/>
    <property type="match status" value="1"/>
</dbReference>
<evidence type="ECO:0000256" key="3">
    <source>
        <dbReference type="ARBA" id="ARBA00022723"/>
    </source>
</evidence>
<dbReference type="CDD" id="cd02503">
    <property type="entry name" value="MobA"/>
    <property type="match status" value="1"/>
</dbReference>
<comment type="function">
    <text evidence="8">Transfers a GMP moiety from GTP to Mo-molybdopterin (Mo-MPT) cofactor (Moco or molybdenum cofactor) to form Mo-molybdopterin guanine dinucleotide (Mo-MGD) cofactor.</text>
</comment>
<dbReference type="HAMAP" id="MF_00316">
    <property type="entry name" value="MobA"/>
    <property type="match status" value="1"/>
</dbReference>
<keyword evidence="6 8" id="KW-0342">GTP-binding</keyword>
<evidence type="ECO:0000256" key="2">
    <source>
        <dbReference type="ARBA" id="ARBA00022679"/>
    </source>
</evidence>